<evidence type="ECO:0000313" key="1">
    <source>
        <dbReference type="EMBL" id="PWN05977.1"/>
    </source>
</evidence>
<dbReference type="OrthoDB" id="1525078at2"/>
<dbReference type="EMBL" id="QGGB01000008">
    <property type="protein sequence ID" value="PWN05977.1"/>
    <property type="molecule type" value="Genomic_DNA"/>
</dbReference>
<evidence type="ECO:0000313" key="2">
    <source>
        <dbReference type="Proteomes" id="UP000245533"/>
    </source>
</evidence>
<name>A0A316TN03_9BACT</name>
<dbReference type="AlphaFoldDB" id="A0A316TN03"/>
<dbReference type="RefSeq" id="WP_109647419.1">
    <property type="nucleotide sequence ID" value="NZ_QGGB01000008.1"/>
</dbReference>
<sequence>MSKEVESYNLGNIRVVITETENPLKLHVDCNDGTYHSGFTIRRYEYENYKRHMNRKITTAYKNQYG</sequence>
<organism evidence="1 2">
    <name type="scientific">Rhodohalobacter mucosus</name>
    <dbReference type="NCBI Taxonomy" id="2079485"/>
    <lineage>
        <taxon>Bacteria</taxon>
        <taxon>Pseudomonadati</taxon>
        <taxon>Balneolota</taxon>
        <taxon>Balneolia</taxon>
        <taxon>Balneolales</taxon>
        <taxon>Balneolaceae</taxon>
        <taxon>Rhodohalobacter</taxon>
    </lineage>
</organism>
<keyword evidence="2" id="KW-1185">Reference proteome</keyword>
<reference evidence="1 2" key="1">
    <citation type="submission" date="2018-05" db="EMBL/GenBank/DDBJ databases">
        <title>Rhodohalobacter halophilus gen. nov., sp. nov., a moderately halophilic member of the family Balneolaceae.</title>
        <authorList>
            <person name="Liu Z.-W."/>
        </authorList>
    </citation>
    <scope>NUCLEOTIDE SEQUENCE [LARGE SCALE GENOMIC DNA]</scope>
    <source>
        <strain evidence="1 2">8A47</strain>
    </source>
</reference>
<evidence type="ECO:0008006" key="3">
    <source>
        <dbReference type="Google" id="ProtNLM"/>
    </source>
</evidence>
<accession>A0A316TN03</accession>
<proteinExistence type="predicted"/>
<dbReference type="Proteomes" id="UP000245533">
    <property type="component" value="Unassembled WGS sequence"/>
</dbReference>
<protein>
    <recommendedName>
        <fullName evidence="3">KTSC domain-containing protein</fullName>
    </recommendedName>
</protein>
<comment type="caution">
    <text evidence="1">The sequence shown here is derived from an EMBL/GenBank/DDBJ whole genome shotgun (WGS) entry which is preliminary data.</text>
</comment>
<gene>
    <name evidence="1" type="ORF">DDZ15_12410</name>
</gene>